<feature type="transmembrane region" description="Helical" evidence="1">
    <location>
        <begin position="170"/>
        <end position="195"/>
    </location>
</feature>
<reference evidence="2" key="2">
    <citation type="submission" date="2020-09" db="EMBL/GenBank/DDBJ databases">
        <authorList>
            <person name="Sun Q."/>
            <person name="Zhou Y."/>
        </authorList>
    </citation>
    <scope>NUCLEOTIDE SEQUENCE</scope>
    <source>
        <strain evidence="2">CGMCC 1.12777</strain>
    </source>
</reference>
<evidence type="ECO:0000256" key="1">
    <source>
        <dbReference type="SAM" id="Phobius"/>
    </source>
</evidence>
<keyword evidence="1" id="KW-0472">Membrane</keyword>
<sequence length="218" mass="24697">MITELKRKALASLKGRWSFSVLVTLITGFIYLGIPNIATSYINDTGSSPSLYPFYSTADIAMELISFILFPITVGLNWVFLDVSRKKETTIKTLFSPFSDLLYYLKMLGTQLLMGLFIFLWSLLLIIPGIIKSLAYSQTFLVMRDHPEYSVLEAITASRRLMHGYKWKYVLLWLSFIGWGILASLTAGIGMLWLVPYVRTTLGEFYNMISGAQPTNEA</sequence>
<proteinExistence type="predicted"/>
<comment type="caution">
    <text evidence="2">The sequence shown here is derived from an EMBL/GenBank/DDBJ whole genome shotgun (WGS) entry which is preliminary data.</text>
</comment>
<accession>A0A8J2ZT21</accession>
<dbReference type="AlphaFoldDB" id="A0A8J2ZT21"/>
<dbReference type="Proteomes" id="UP000656813">
    <property type="component" value="Unassembled WGS sequence"/>
</dbReference>
<keyword evidence="3" id="KW-1185">Reference proteome</keyword>
<feature type="transmembrane region" description="Helical" evidence="1">
    <location>
        <begin position="21"/>
        <end position="42"/>
    </location>
</feature>
<keyword evidence="1" id="KW-0812">Transmembrane</keyword>
<keyword evidence="1" id="KW-1133">Transmembrane helix</keyword>
<dbReference type="Pfam" id="PF06161">
    <property type="entry name" value="DUF975"/>
    <property type="match status" value="1"/>
</dbReference>
<name>A0A8J2ZT21_9BACL</name>
<feature type="transmembrane region" description="Helical" evidence="1">
    <location>
        <begin position="101"/>
        <end position="131"/>
    </location>
</feature>
<reference evidence="2" key="1">
    <citation type="journal article" date="2014" name="Int. J. Syst. Evol. Microbiol.">
        <title>Complete genome sequence of Corynebacterium casei LMG S-19264T (=DSM 44701T), isolated from a smear-ripened cheese.</title>
        <authorList>
            <consortium name="US DOE Joint Genome Institute (JGI-PGF)"/>
            <person name="Walter F."/>
            <person name="Albersmeier A."/>
            <person name="Kalinowski J."/>
            <person name="Ruckert C."/>
        </authorList>
    </citation>
    <scope>NUCLEOTIDE SEQUENCE</scope>
    <source>
        <strain evidence="2">CGMCC 1.12777</strain>
    </source>
</reference>
<feature type="transmembrane region" description="Helical" evidence="1">
    <location>
        <begin position="54"/>
        <end position="80"/>
    </location>
</feature>
<dbReference type="PANTHER" id="PTHR40076">
    <property type="entry name" value="MEMBRANE PROTEIN-RELATED"/>
    <property type="match status" value="1"/>
</dbReference>
<evidence type="ECO:0000313" key="3">
    <source>
        <dbReference type="Proteomes" id="UP000656813"/>
    </source>
</evidence>
<organism evidence="2 3">
    <name type="scientific">Pullulanibacillus pueri</name>
    <dbReference type="NCBI Taxonomy" id="1437324"/>
    <lineage>
        <taxon>Bacteria</taxon>
        <taxon>Bacillati</taxon>
        <taxon>Bacillota</taxon>
        <taxon>Bacilli</taxon>
        <taxon>Bacillales</taxon>
        <taxon>Sporolactobacillaceae</taxon>
        <taxon>Pullulanibacillus</taxon>
    </lineage>
</organism>
<dbReference type="PANTHER" id="PTHR40076:SF1">
    <property type="entry name" value="MEMBRANE PROTEIN"/>
    <property type="match status" value="1"/>
</dbReference>
<dbReference type="InterPro" id="IPR010380">
    <property type="entry name" value="DUF975"/>
</dbReference>
<dbReference type="RefSeq" id="WP_188496104.1">
    <property type="nucleotide sequence ID" value="NZ_BMFV01000004.1"/>
</dbReference>
<dbReference type="EMBL" id="BMFV01000004">
    <property type="protein sequence ID" value="GGH76869.1"/>
    <property type="molecule type" value="Genomic_DNA"/>
</dbReference>
<evidence type="ECO:0000313" key="2">
    <source>
        <dbReference type="EMBL" id="GGH76869.1"/>
    </source>
</evidence>
<protein>
    <submittedName>
        <fullName evidence="2">Membrane protein</fullName>
    </submittedName>
</protein>
<gene>
    <name evidence="2" type="ORF">GCM10007096_07920</name>
</gene>